<dbReference type="PANTHER" id="PTHR11070:SF45">
    <property type="entry name" value="DNA 3'-5' HELICASE"/>
    <property type="match status" value="1"/>
</dbReference>
<keyword evidence="2 9" id="KW-0378">Hydrolase</keyword>
<evidence type="ECO:0000256" key="6">
    <source>
        <dbReference type="ARBA" id="ARBA00034617"/>
    </source>
</evidence>
<evidence type="ECO:0000313" key="11">
    <source>
        <dbReference type="EMBL" id="MCM1985111.1"/>
    </source>
</evidence>
<keyword evidence="12" id="KW-1185">Reference proteome</keyword>
<comment type="catalytic activity">
    <reaction evidence="6">
        <text>Couples ATP hydrolysis with the unwinding of duplex DNA by translocating in the 3'-5' direction.</text>
        <dbReference type="EC" id="5.6.2.4"/>
    </reaction>
</comment>
<gene>
    <name evidence="11" type="ORF">QQ91_0020020</name>
</gene>
<dbReference type="GO" id="GO:0016787">
    <property type="term" value="F:hydrolase activity"/>
    <property type="evidence" value="ECO:0007669"/>
    <property type="project" value="UniProtKB-UniRule"/>
</dbReference>
<keyword evidence="5" id="KW-0413">Isomerase</keyword>
<dbReference type="InterPro" id="IPR000212">
    <property type="entry name" value="DNA_helicase_UvrD/REP"/>
</dbReference>
<dbReference type="PANTHER" id="PTHR11070">
    <property type="entry name" value="UVRD / RECB / PCRA DNA HELICASE FAMILY MEMBER"/>
    <property type="match status" value="1"/>
</dbReference>
<feature type="domain" description="UvrD-like helicase ATP-binding" evidence="10">
    <location>
        <begin position="11"/>
        <end position="294"/>
    </location>
</feature>
<dbReference type="InterPro" id="IPR027417">
    <property type="entry name" value="P-loop_NTPase"/>
</dbReference>
<evidence type="ECO:0000256" key="9">
    <source>
        <dbReference type="PROSITE-ProRule" id="PRU00560"/>
    </source>
</evidence>
<dbReference type="Pfam" id="PF13361">
    <property type="entry name" value="UvrD_C"/>
    <property type="match status" value="1"/>
</dbReference>
<dbReference type="Proteomes" id="UP000031561">
    <property type="component" value="Unassembled WGS sequence"/>
</dbReference>
<dbReference type="GO" id="GO:0005524">
    <property type="term" value="F:ATP binding"/>
    <property type="evidence" value="ECO:0007669"/>
    <property type="project" value="UniProtKB-UniRule"/>
</dbReference>
<proteinExistence type="predicted"/>
<dbReference type="InterPro" id="IPR014016">
    <property type="entry name" value="UvrD-like_ATP-bd"/>
</dbReference>
<reference evidence="11 12" key="1">
    <citation type="journal article" date="2015" name="Genome Announc.">
        <title>Draft Genome Sequence of Filamentous Marine Cyanobacterium Lyngbya confervoides Strain BDU141951.</title>
        <authorList>
            <person name="Chandrababunaidu M.M."/>
            <person name="Sen D."/>
            <person name="Tripathy S."/>
        </authorList>
    </citation>
    <scope>NUCLEOTIDE SEQUENCE [LARGE SCALE GENOMIC DNA]</scope>
    <source>
        <strain evidence="11 12">BDU141951</strain>
    </source>
</reference>
<sequence>MEYPWEKWTVFLHPAQRHYVERQYNGPARISGSAGTGKTIVALHRAVFLARQNPEAQILLTTFSQTLAIALRLKLKRLIGNEPNIFSRIQVHSIKGLAQRLYQEQFESPNIIEAKTLNSKLTHIASQTDHPFSLSFLWGEWKDVVDPWQITTWDAYQSVPRLGRKTRLGSKQREILWSIFAQLIQDLHQSQAITWNRVFSTLADHLSTQKTSPFEFAIADESQDLGIAELKFLAALGQARPDSLFFTGDLGQRIFQQPFSWKSLGVKIQGRSHSLKINYRTSHQIRLAADRLLPERITDVDGNPEDRSHTISVFNGPIPRIKICADEAAEIQFVSEWLSHCLKADIKAEEIGVFVRNESLTDRAISAIEKIGLSALALHQTDPYGDESLDNSIIVSPMHLAKGLEFRAVVAMACDDEVIPLQERIETISDEADLEEVYNTERHLLYVACTRARDLLLVCGIDPASEFLDDLAYVEKSAQTQTQHR</sequence>
<dbReference type="SUPFAM" id="SSF52540">
    <property type="entry name" value="P-loop containing nucleoside triphosphate hydrolases"/>
    <property type="match status" value="1"/>
</dbReference>
<evidence type="ECO:0000256" key="3">
    <source>
        <dbReference type="ARBA" id="ARBA00022806"/>
    </source>
</evidence>
<evidence type="ECO:0000256" key="7">
    <source>
        <dbReference type="ARBA" id="ARBA00034808"/>
    </source>
</evidence>
<protein>
    <recommendedName>
        <fullName evidence="7">DNA 3'-5' helicase</fullName>
        <ecNumber evidence="7">5.6.2.4</ecNumber>
    </recommendedName>
</protein>
<dbReference type="Gene3D" id="3.40.50.300">
    <property type="entry name" value="P-loop containing nucleotide triphosphate hydrolases"/>
    <property type="match status" value="2"/>
</dbReference>
<keyword evidence="3 9" id="KW-0347">Helicase</keyword>
<dbReference type="PROSITE" id="PS51198">
    <property type="entry name" value="UVRD_HELICASE_ATP_BIND"/>
    <property type="match status" value="1"/>
</dbReference>
<evidence type="ECO:0000256" key="5">
    <source>
        <dbReference type="ARBA" id="ARBA00023235"/>
    </source>
</evidence>
<comment type="caution">
    <text evidence="11">The sequence shown here is derived from an EMBL/GenBank/DDBJ whole genome shotgun (WGS) entry which is preliminary data.</text>
</comment>
<dbReference type="EC" id="5.6.2.4" evidence="7"/>
<dbReference type="InterPro" id="IPR014017">
    <property type="entry name" value="DNA_helicase_UvrD-like_C"/>
</dbReference>
<dbReference type="GO" id="GO:0043138">
    <property type="term" value="F:3'-5' DNA helicase activity"/>
    <property type="evidence" value="ECO:0007669"/>
    <property type="project" value="UniProtKB-EC"/>
</dbReference>
<dbReference type="EMBL" id="JTHE03000113">
    <property type="protein sequence ID" value="MCM1985111.1"/>
    <property type="molecule type" value="Genomic_DNA"/>
</dbReference>
<organism evidence="11 12">
    <name type="scientific">Lyngbya confervoides BDU141951</name>
    <dbReference type="NCBI Taxonomy" id="1574623"/>
    <lineage>
        <taxon>Bacteria</taxon>
        <taxon>Bacillati</taxon>
        <taxon>Cyanobacteriota</taxon>
        <taxon>Cyanophyceae</taxon>
        <taxon>Oscillatoriophycideae</taxon>
        <taxon>Oscillatoriales</taxon>
        <taxon>Microcoleaceae</taxon>
        <taxon>Lyngbya</taxon>
    </lineage>
</organism>
<dbReference type="RefSeq" id="WP_201277511.1">
    <property type="nucleotide sequence ID" value="NZ_JTHE03000113.1"/>
</dbReference>
<name>A0ABD4T928_9CYAN</name>
<keyword evidence="1 9" id="KW-0547">Nucleotide-binding</keyword>
<comment type="catalytic activity">
    <reaction evidence="8">
        <text>ATP + H2O = ADP + phosphate + H(+)</text>
        <dbReference type="Rhea" id="RHEA:13065"/>
        <dbReference type="ChEBI" id="CHEBI:15377"/>
        <dbReference type="ChEBI" id="CHEBI:15378"/>
        <dbReference type="ChEBI" id="CHEBI:30616"/>
        <dbReference type="ChEBI" id="CHEBI:43474"/>
        <dbReference type="ChEBI" id="CHEBI:456216"/>
        <dbReference type="EC" id="5.6.2.4"/>
    </reaction>
</comment>
<evidence type="ECO:0000256" key="4">
    <source>
        <dbReference type="ARBA" id="ARBA00022840"/>
    </source>
</evidence>
<evidence type="ECO:0000259" key="10">
    <source>
        <dbReference type="PROSITE" id="PS51198"/>
    </source>
</evidence>
<evidence type="ECO:0000256" key="2">
    <source>
        <dbReference type="ARBA" id="ARBA00022801"/>
    </source>
</evidence>
<feature type="binding site" evidence="9">
    <location>
        <begin position="32"/>
        <end position="39"/>
    </location>
    <ligand>
        <name>ATP</name>
        <dbReference type="ChEBI" id="CHEBI:30616"/>
    </ligand>
</feature>
<evidence type="ECO:0000313" key="12">
    <source>
        <dbReference type="Proteomes" id="UP000031561"/>
    </source>
</evidence>
<accession>A0ABD4T928</accession>
<keyword evidence="4 9" id="KW-0067">ATP-binding</keyword>
<evidence type="ECO:0000256" key="1">
    <source>
        <dbReference type="ARBA" id="ARBA00022741"/>
    </source>
</evidence>
<dbReference type="Pfam" id="PF00580">
    <property type="entry name" value="UvrD-helicase"/>
    <property type="match status" value="1"/>
</dbReference>
<dbReference type="AlphaFoldDB" id="A0ABD4T928"/>
<evidence type="ECO:0000256" key="8">
    <source>
        <dbReference type="ARBA" id="ARBA00048988"/>
    </source>
</evidence>